<gene>
    <name evidence="1" type="ORF">Q31a_44740</name>
</gene>
<dbReference type="EMBL" id="CP036298">
    <property type="protein sequence ID" value="QDV26102.1"/>
    <property type="molecule type" value="Genomic_DNA"/>
</dbReference>
<dbReference type="InterPro" id="IPR029063">
    <property type="entry name" value="SAM-dependent_MTases_sf"/>
</dbReference>
<dbReference type="KEGG" id="ahel:Q31a_44740"/>
<name>A0A518GBW1_9BACT</name>
<accession>A0A518GBW1</accession>
<sequence>MALLSIEIELSEDAFSQQVADWLVACRARIELYWDQFPQKPLPQYIECDFNLVASALTECVQRDLIDGRLFVEWGCGFGVVTGVAGILGLDAIGVEAEPFLCEEGRKLLKDNQVDAEIWQGNFLPRGAKRLAEDTDPLVSLTHDLEPAYDSYDMPLEDFAIVFAYPWPGEEHFLRLVFDRFARSGALLLMFRGPYHIELYRKR</sequence>
<dbReference type="Proteomes" id="UP000318017">
    <property type="component" value="Chromosome"/>
</dbReference>
<proteinExistence type="predicted"/>
<organism evidence="1 2">
    <name type="scientific">Aureliella helgolandensis</name>
    <dbReference type="NCBI Taxonomy" id="2527968"/>
    <lineage>
        <taxon>Bacteria</taxon>
        <taxon>Pseudomonadati</taxon>
        <taxon>Planctomycetota</taxon>
        <taxon>Planctomycetia</taxon>
        <taxon>Pirellulales</taxon>
        <taxon>Pirellulaceae</taxon>
        <taxon>Aureliella</taxon>
    </lineage>
</organism>
<dbReference type="Gene3D" id="3.40.50.150">
    <property type="entry name" value="Vaccinia Virus protein VP39"/>
    <property type="match status" value="1"/>
</dbReference>
<evidence type="ECO:0000313" key="1">
    <source>
        <dbReference type="EMBL" id="QDV26102.1"/>
    </source>
</evidence>
<reference evidence="1 2" key="1">
    <citation type="submission" date="2019-02" db="EMBL/GenBank/DDBJ databases">
        <title>Deep-cultivation of Planctomycetes and their phenomic and genomic characterization uncovers novel biology.</title>
        <authorList>
            <person name="Wiegand S."/>
            <person name="Jogler M."/>
            <person name="Boedeker C."/>
            <person name="Pinto D."/>
            <person name="Vollmers J."/>
            <person name="Rivas-Marin E."/>
            <person name="Kohn T."/>
            <person name="Peeters S.H."/>
            <person name="Heuer A."/>
            <person name="Rast P."/>
            <person name="Oberbeckmann S."/>
            <person name="Bunk B."/>
            <person name="Jeske O."/>
            <person name="Meyerdierks A."/>
            <person name="Storesund J.E."/>
            <person name="Kallscheuer N."/>
            <person name="Luecker S."/>
            <person name="Lage O.M."/>
            <person name="Pohl T."/>
            <person name="Merkel B.J."/>
            <person name="Hornburger P."/>
            <person name="Mueller R.-W."/>
            <person name="Bruemmer F."/>
            <person name="Labrenz M."/>
            <person name="Spormann A.M."/>
            <person name="Op den Camp H."/>
            <person name="Overmann J."/>
            <person name="Amann R."/>
            <person name="Jetten M.S.M."/>
            <person name="Mascher T."/>
            <person name="Medema M.H."/>
            <person name="Devos D.P."/>
            <person name="Kaster A.-K."/>
            <person name="Ovreas L."/>
            <person name="Rohde M."/>
            <person name="Galperin M.Y."/>
            <person name="Jogler C."/>
        </authorList>
    </citation>
    <scope>NUCLEOTIDE SEQUENCE [LARGE SCALE GENOMIC DNA]</scope>
    <source>
        <strain evidence="1 2">Q31a</strain>
    </source>
</reference>
<dbReference type="OrthoDB" id="283520at2"/>
<keyword evidence="2" id="KW-1185">Reference proteome</keyword>
<evidence type="ECO:0008006" key="3">
    <source>
        <dbReference type="Google" id="ProtNLM"/>
    </source>
</evidence>
<protein>
    <recommendedName>
        <fullName evidence="3">Methyltransferase</fullName>
    </recommendedName>
</protein>
<dbReference type="RefSeq" id="WP_145081999.1">
    <property type="nucleotide sequence ID" value="NZ_CP036298.1"/>
</dbReference>
<evidence type="ECO:0000313" key="2">
    <source>
        <dbReference type="Proteomes" id="UP000318017"/>
    </source>
</evidence>
<dbReference type="AlphaFoldDB" id="A0A518GBW1"/>
<dbReference type="SUPFAM" id="SSF53335">
    <property type="entry name" value="S-adenosyl-L-methionine-dependent methyltransferases"/>
    <property type="match status" value="1"/>
</dbReference>